<dbReference type="Gene3D" id="1.20.120.1780">
    <property type="entry name" value="UbiA prenyltransferase"/>
    <property type="match status" value="1"/>
</dbReference>
<dbReference type="KEGG" id="dto:TOL2_C37620"/>
<feature type="transmembrane region" description="Helical" evidence="12">
    <location>
        <begin position="102"/>
        <end position="135"/>
    </location>
</feature>
<evidence type="ECO:0000256" key="12">
    <source>
        <dbReference type="SAM" id="Phobius"/>
    </source>
</evidence>
<feature type="transmembrane region" description="Helical" evidence="12">
    <location>
        <begin position="276"/>
        <end position="297"/>
    </location>
</feature>
<dbReference type="Pfam" id="PF01040">
    <property type="entry name" value="UbiA"/>
    <property type="match status" value="1"/>
</dbReference>
<evidence type="ECO:0000256" key="9">
    <source>
        <dbReference type="ARBA" id="ARBA00022989"/>
    </source>
</evidence>
<dbReference type="STRING" id="651182.TOL2_C37620"/>
<evidence type="ECO:0000256" key="8">
    <source>
        <dbReference type="ARBA" id="ARBA00022692"/>
    </source>
</evidence>
<keyword evidence="7" id="KW-0831">Ubiquinone biosynthesis</keyword>
<evidence type="ECO:0000256" key="10">
    <source>
        <dbReference type="ARBA" id="ARBA00023136"/>
    </source>
</evidence>
<dbReference type="PATRIC" id="fig|651182.5.peg.4427"/>
<dbReference type="InterPro" id="IPR000537">
    <property type="entry name" value="UbiA_prenyltransferase"/>
</dbReference>
<dbReference type="AlphaFoldDB" id="K0NP68"/>
<dbReference type="PANTHER" id="PTHR11048">
    <property type="entry name" value="PRENYLTRANSFERASES"/>
    <property type="match status" value="1"/>
</dbReference>
<dbReference type="Gene3D" id="1.10.357.140">
    <property type="entry name" value="UbiA prenyltransferase"/>
    <property type="match status" value="1"/>
</dbReference>
<dbReference type="CDD" id="cd13959">
    <property type="entry name" value="PT_UbiA_COQ2"/>
    <property type="match status" value="1"/>
</dbReference>
<evidence type="ECO:0000256" key="4">
    <source>
        <dbReference type="ARBA" id="ARBA00022475"/>
    </source>
</evidence>
<feature type="transmembrane region" description="Helical" evidence="12">
    <location>
        <begin position="173"/>
        <end position="193"/>
    </location>
</feature>
<keyword evidence="14" id="KW-1185">Reference proteome</keyword>
<dbReference type="FunFam" id="1.10.357.140:FF:000008">
    <property type="entry name" value="4-hydroxybenzoate octaprenyltransferase"/>
    <property type="match status" value="1"/>
</dbReference>
<accession>K0NP68</accession>
<dbReference type="RefSeq" id="WP_014959103.1">
    <property type="nucleotide sequence ID" value="NC_018645.1"/>
</dbReference>
<evidence type="ECO:0000256" key="2">
    <source>
        <dbReference type="ARBA" id="ARBA00004141"/>
    </source>
</evidence>
<keyword evidence="4" id="KW-1003">Cell membrane</keyword>
<dbReference type="Proteomes" id="UP000007347">
    <property type="component" value="Chromosome"/>
</dbReference>
<reference evidence="13 14" key="1">
    <citation type="journal article" date="2013" name="Environ. Microbiol.">
        <title>Complete genome, catabolic sub-proteomes and key-metabolites of Desulfobacula toluolica Tol2, a marine, aromatic compound-degrading, sulfate-reducing bacterium.</title>
        <authorList>
            <person name="Wohlbrand L."/>
            <person name="Jacob J.H."/>
            <person name="Kube M."/>
            <person name="Mussmann M."/>
            <person name="Jarling R."/>
            <person name="Beck A."/>
            <person name="Amann R."/>
            <person name="Wilkes H."/>
            <person name="Reinhardt R."/>
            <person name="Rabus R."/>
        </authorList>
    </citation>
    <scope>NUCLEOTIDE SEQUENCE [LARGE SCALE GENOMIC DNA]</scope>
    <source>
        <strain evidence="14">DSM 7467 / Tol2</strain>
    </source>
</reference>
<sequence length="298" mass="32915">MSGENYIVGLALLLKNKILVYGKMIKFSHTIFALPFAFSAVVMGWETHSPSAWDFFWILTAMVGARSAAMGFNRIADAEIDVKNARTAIREIPSGALSKKDVALFVGLSGLAFVLSAAMLSNLCFILSFPVLFFLMFYSYTKRFTKYCHLYLGFAISLAPVGAWVAITGTLSWSIVFLSLGLMTYIAGFDILYACQDIDFDRTEGLFSLPSTLGPKKAMQISSLLHVCTFVFLLSMYAAFGMHPVFLVFLGVIGLLLIAEHQMVKPDNLTQINMAFFQMNSIISVLLFVGVLTQGFLK</sequence>
<comment type="cofactor">
    <cofactor evidence="1">
        <name>Mg(2+)</name>
        <dbReference type="ChEBI" id="CHEBI:18420"/>
    </cofactor>
</comment>
<evidence type="ECO:0000256" key="1">
    <source>
        <dbReference type="ARBA" id="ARBA00001946"/>
    </source>
</evidence>
<proteinExistence type="inferred from homology"/>
<evidence type="ECO:0000256" key="7">
    <source>
        <dbReference type="ARBA" id="ARBA00022688"/>
    </source>
</evidence>
<keyword evidence="9 12" id="KW-1133">Transmembrane helix</keyword>
<evidence type="ECO:0000256" key="3">
    <source>
        <dbReference type="ARBA" id="ARBA00005985"/>
    </source>
</evidence>
<comment type="similarity">
    <text evidence="3">Belongs to the UbiA prenyltransferase family.</text>
</comment>
<comment type="subcellular location">
    <subcellularLocation>
        <location evidence="2">Membrane</location>
        <topology evidence="2">Multi-pass membrane protein</topology>
    </subcellularLocation>
</comment>
<dbReference type="NCBIfam" id="TIGR01475">
    <property type="entry name" value="ubiA_other"/>
    <property type="match status" value="1"/>
</dbReference>
<keyword evidence="5" id="KW-0997">Cell inner membrane</keyword>
<evidence type="ECO:0000256" key="11">
    <source>
        <dbReference type="ARBA" id="ARBA00034524"/>
    </source>
</evidence>
<dbReference type="InterPro" id="IPR044878">
    <property type="entry name" value="UbiA_sf"/>
</dbReference>
<name>K0NP68_DESTT</name>
<keyword evidence="6 13" id="KW-0808">Transferase</keyword>
<feature type="transmembrane region" description="Helical" evidence="12">
    <location>
        <begin position="246"/>
        <end position="264"/>
    </location>
</feature>
<dbReference type="HOGENOM" id="CLU_034879_5_1_7"/>
<organism evidence="13 14">
    <name type="scientific">Desulfobacula toluolica (strain DSM 7467 / Tol2)</name>
    <dbReference type="NCBI Taxonomy" id="651182"/>
    <lineage>
        <taxon>Bacteria</taxon>
        <taxon>Pseudomonadati</taxon>
        <taxon>Thermodesulfobacteriota</taxon>
        <taxon>Desulfobacteria</taxon>
        <taxon>Desulfobacterales</taxon>
        <taxon>Desulfobacteraceae</taxon>
        <taxon>Desulfobacula</taxon>
    </lineage>
</organism>
<dbReference type="OrthoDB" id="9782418at2"/>
<dbReference type="GO" id="GO:0008412">
    <property type="term" value="F:4-hydroxybenzoate polyprenyltransferase activity"/>
    <property type="evidence" value="ECO:0007669"/>
    <property type="project" value="UniProtKB-EC"/>
</dbReference>
<dbReference type="EMBL" id="FO203503">
    <property type="protein sequence ID" value="CCK81918.1"/>
    <property type="molecule type" value="Genomic_DNA"/>
</dbReference>
<feature type="transmembrane region" description="Helical" evidence="12">
    <location>
        <begin position="147"/>
        <end position="167"/>
    </location>
</feature>
<evidence type="ECO:0000256" key="5">
    <source>
        <dbReference type="ARBA" id="ARBA00022519"/>
    </source>
</evidence>
<protein>
    <recommendedName>
        <fullName evidence="11">4-hydroxybenzoate polyprenyltransferase</fullName>
        <ecNumber evidence="11">2.5.1.39</ecNumber>
    </recommendedName>
</protein>
<dbReference type="GO" id="GO:0006744">
    <property type="term" value="P:ubiquinone biosynthetic process"/>
    <property type="evidence" value="ECO:0007669"/>
    <property type="project" value="UniProtKB-KW"/>
</dbReference>
<evidence type="ECO:0000313" key="13">
    <source>
        <dbReference type="EMBL" id="CCK81918.1"/>
    </source>
</evidence>
<keyword evidence="10 12" id="KW-0472">Membrane</keyword>
<dbReference type="FunFam" id="1.20.120.1780:FF:000001">
    <property type="entry name" value="4-hydroxybenzoate octaprenyltransferase"/>
    <property type="match status" value="1"/>
</dbReference>
<dbReference type="EC" id="2.5.1.39" evidence="11"/>
<dbReference type="InterPro" id="IPR039653">
    <property type="entry name" value="Prenyltransferase"/>
</dbReference>
<dbReference type="GO" id="GO:0005886">
    <property type="term" value="C:plasma membrane"/>
    <property type="evidence" value="ECO:0007669"/>
    <property type="project" value="TreeGrafter"/>
</dbReference>
<evidence type="ECO:0000256" key="6">
    <source>
        <dbReference type="ARBA" id="ARBA00022679"/>
    </source>
</evidence>
<keyword evidence="8 12" id="KW-0812">Transmembrane</keyword>
<dbReference type="PANTHER" id="PTHR11048:SF28">
    <property type="entry name" value="4-HYDROXYBENZOATE POLYPRENYLTRANSFERASE, MITOCHONDRIAL"/>
    <property type="match status" value="1"/>
</dbReference>
<gene>
    <name evidence="13" type="primary">ubiA2</name>
    <name evidence="13" type="ordered locus">TOL2_C37620</name>
</gene>
<dbReference type="InterPro" id="IPR006371">
    <property type="entry name" value="Polyprenyltransferase_UbiA-li"/>
</dbReference>
<feature type="transmembrane region" description="Helical" evidence="12">
    <location>
        <begin position="27"/>
        <end position="45"/>
    </location>
</feature>
<evidence type="ECO:0000313" key="14">
    <source>
        <dbReference type="Proteomes" id="UP000007347"/>
    </source>
</evidence>